<dbReference type="Proteomes" id="UP001219297">
    <property type="component" value="Unassembled WGS sequence"/>
</dbReference>
<feature type="compositionally biased region" description="Basic and acidic residues" evidence="5">
    <location>
        <begin position="608"/>
        <end position="627"/>
    </location>
</feature>
<dbReference type="EMBL" id="JARBHI010000030">
    <property type="protein sequence ID" value="MDE1657215.1"/>
    <property type="molecule type" value="Genomic_DNA"/>
</dbReference>
<feature type="transmembrane region" description="Helical" evidence="6">
    <location>
        <begin position="53"/>
        <end position="78"/>
    </location>
</feature>
<feature type="compositionally biased region" description="Polar residues" evidence="5">
    <location>
        <begin position="467"/>
        <end position="483"/>
    </location>
</feature>
<dbReference type="Pfam" id="PF00924">
    <property type="entry name" value="MS_channel_2nd"/>
    <property type="match status" value="1"/>
</dbReference>
<keyword evidence="9" id="KW-1185">Reference proteome</keyword>
<dbReference type="Gene3D" id="1.10.287.1260">
    <property type="match status" value="1"/>
</dbReference>
<feature type="compositionally biased region" description="Basic and acidic residues" evidence="5">
    <location>
        <begin position="416"/>
        <end position="433"/>
    </location>
</feature>
<comment type="caution">
    <text evidence="8">The sequence shown here is derived from an EMBL/GenBank/DDBJ whole genome shotgun (WGS) entry which is preliminary data.</text>
</comment>
<evidence type="ECO:0000259" key="7">
    <source>
        <dbReference type="Pfam" id="PF00924"/>
    </source>
</evidence>
<proteinExistence type="predicted"/>
<keyword evidence="3 6" id="KW-1133">Transmembrane helix</keyword>
<name>A0ABT5V9C6_9ACTO</name>
<evidence type="ECO:0000256" key="6">
    <source>
        <dbReference type="SAM" id="Phobius"/>
    </source>
</evidence>
<dbReference type="InterPro" id="IPR010920">
    <property type="entry name" value="LSM_dom_sf"/>
</dbReference>
<evidence type="ECO:0000313" key="9">
    <source>
        <dbReference type="Proteomes" id="UP001219297"/>
    </source>
</evidence>
<feature type="region of interest" description="Disordered" evidence="5">
    <location>
        <begin position="505"/>
        <end position="627"/>
    </location>
</feature>
<evidence type="ECO:0000256" key="2">
    <source>
        <dbReference type="ARBA" id="ARBA00022692"/>
    </source>
</evidence>
<evidence type="ECO:0000256" key="3">
    <source>
        <dbReference type="ARBA" id="ARBA00022989"/>
    </source>
</evidence>
<evidence type="ECO:0000313" key="8">
    <source>
        <dbReference type="EMBL" id="MDE1657215.1"/>
    </source>
</evidence>
<dbReference type="PANTHER" id="PTHR30566:SF25">
    <property type="entry name" value="INNER MEMBRANE PROTEIN"/>
    <property type="match status" value="1"/>
</dbReference>
<dbReference type="InterPro" id="IPR006685">
    <property type="entry name" value="MscS_channel_2nd"/>
</dbReference>
<feature type="transmembrane region" description="Helical" evidence="6">
    <location>
        <begin position="136"/>
        <end position="159"/>
    </location>
</feature>
<feature type="transmembrane region" description="Helical" evidence="6">
    <location>
        <begin position="179"/>
        <end position="198"/>
    </location>
</feature>
<evidence type="ECO:0000256" key="1">
    <source>
        <dbReference type="ARBA" id="ARBA00004370"/>
    </source>
</evidence>
<dbReference type="GeneID" id="83608761"/>
<feature type="domain" description="Mechanosensitive ion channel MscS" evidence="7">
    <location>
        <begin position="230"/>
        <end position="294"/>
    </location>
</feature>
<accession>A0ABT5V9C6</accession>
<dbReference type="RefSeq" id="WP_274734120.1">
    <property type="nucleotide sequence ID" value="NZ_CAMXYX010000045.1"/>
</dbReference>
<dbReference type="InterPro" id="IPR023408">
    <property type="entry name" value="MscS_beta-dom_sf"/>
</dbReference>
<feature type="transmembrane region" description="Helical" evidence="6">
    <location>
        <begin position="99"/>
        <end position="116"/>
    </location>
</feature>
<keyword evidence="4 6" id="KW-0472">Membrane</keyword>
<evidence type="ECO:0000256" key="4">
    <source>
        <dbReference type="ARBA" id="ARBA00023136"/>
    </source>
</evidence>
<keyword evidence="2 6" id="KW-0812">Transmembrane</keyword>
<dbReference type="PANTHER" id="PTHR30566">
    <property type="entry name" value="YNAI-RELATED MECHANOSENSITIVE ION CHANNEL"/>
    <property type="match status" value="1"/>
</dbReference>
<dbReference type="SUPFAM" id="SSF50182">
    <property type="entry name" value="Sm-like ribonucleoproteins"/>
    <property type="match status" value="1"/>
</dbReference>
<dbReference type="Gene3D" id="2.30.30.60">
    <property type="match status" value="1"/>
</dbReference>
<evidence type="ECO:0000256" key="5">
    <source>
        <dbReference type="SAM" id="MobiDB-lite"/>
    </source>
</evidence>
<gene>
    <name evidence="8" type="ORF">PWJ81_09065</name>
</gene>
<protein>
    <submittedName>
        <fullName evidence="8">Mechanosensitive ion channel</fullName>
    </submittedName>
</protein>
<reference evidence="8 9" key="1">
    <citation type="submission" date="2023-02" db="EMBL/GenBank/DDBJ databases">
        <title>Defining the Infant Male Urobiome and Moving Towards Mechanisms in Urobiome Research.</title>
        <authorList>
            <person name="Reasoner S."/>
            <person name="Flores V."/>
            <person name="Van Horn G."/>
            <person name="Morales G."/>
            <person name="Peard L."/>
            <person name="Abelson B."/>
            <person name="Manuel C."/>
            <person name="Lee J."/>
            <person name="Baker B."/>
            <person name="Williams T."/>
            <person name="Schmitz J."/>
            <person name="Clayton D."/>
            <person name="Hadjifrangiskou M."/>
        </authorList>
    </citation>
    <scope>NUCLEOTIDE SEQUENCE [LARGE SCALE GENOMIC DNA]</scope>
    <source>
        <strain evidence="8 9">AS1053</strain>
    </source>
</reference>
<comment type="subcellular location">
    <subcellularLocation>
        <location evidence="1">Membrane</location>
    </subcellularLocation>
</comment>
<sequence>MNASVLAGALAAWKSHVLAPLVRAETEVPTPEPTPTSDLHEVAEQAVAATVDIAQLLGVCLLGAFIGWVIAVVVVAVVKAGFRRHTGLIDVVRGIQVPTQFTLAVVGARFGLFSYMENFPEQDRPNWSPVLKHLLLLLIIAGLTWLLVGVVNGAARSYLKFVERVAETRYRRVQTQLQILRRLAVALIIVIGLAAMLMTYPGAKAAGASLFASAGVISLVVGIAAQSTLGTLFAGLQLAFSDSIRVNDIVIWDGNMCTVEEITLSYVVLKVWDGRRLIVPSNKLTSTTFENWSRRDLDIMGSVVLQLDWSAPIAELRAELDRILAHTDLWDGDTGTLVVGDASTANGLQVSAIVSASSPGELTDLRNHVREKLIVWLQNNAPDAFPHTRFYNDAAESPTLGALPAGSDAEQAESDVEQRGRDAAGESREAKAEEAEEVVAEESARCASVESGESGEPAKPAAREVTRTSIGAQEQSDADTTFDPQDYRETRILSAADIEAAVRPERVPVASRPASTAGTEGPATRIREGHEASLFTGSIQAEKRGQEFSGPGAEVLAEREHNAARRTGQQEPIHETGKVPAESSAPPTAVFPAISEETDGTDATKQPDNNKETEERTAHGTDAPAKR</sequence>
<feature type="region of interest" description="Disordered" evidence="5">
    <location>
        <begin position="397"/>
        <end position="486"/>
    </location>
</feature>
<organism evidence="8 9">
    <name type="scientific">Actinotignum sanguinis</name>
    <dbReference type="NCBI Taxonomy" id="1445614"/>
    <lineage>
        <taxon>Bacteria</taxon>
        <taxon>Bacillati</taxon>
        <taxon>Actinomycetota</taxon>
        <taxon>Actinomycetes</taxon>
        <taxon>Actinomycetales</taxon>
        <taxon>Actinomycetaceae</taxon>
        <taxon>Actinotignum</taxon>
    </lineage>
</organism>